<evidence type="ECO:0000313" key="1">
    <source>
        <dbReference type="EMBL" id="CAA7058374.1"/>
    </source>
</evidence>
<keyword evidence="2" id="KW-1185">Reference proteome</keyword>
<name>A0A6D2KV56_9BRAS</name>
<evidence type="ECO:0000313" key="2">
    <source>
        <dbReference type="Proteomes" id="UP000467841"/>
    </source>
</evidence>
<dbReference type="EMBL" id="CACVBM020001718">
    <property type="protein sequence ID" value="CAA7058374.1"/>
    <property type="molecule type" value="Genomic_DNA"/>
</dbReference>
<organism evidence="1 2">
    <name type="scientific">Microthlaspi erraticum</name>
    <dbReference type="NCBI Taxonomy" id="1685480"/>
    <lineage>
        <taxon>Eukaryota</taxon>
        <taxon>Viridiplantae</taxon>
        <taxon>Streptophyta</taxon>
        <taxon>Embryophyta</taxon>
        <taxon>Tracheophyta</taxon>
        <taxon>Spermatophyta</taxon>
        <taxon>Magnoliopsida</taxon>
        <taxon>eudicotyledons</taxon>
        <taxon>Gunneridae</taxon>
        <taxon>Pentapetalae</taxon>
        <taxon>rosids</taxon>
        <taxon>malvids</taxon>
        <taxon>Brassicales</taxon>
        <taxon>Brassicaceae</taxon>
        <taxon>Coluteocarpeae</taxon>
        <taxon>Microthlaspi</taxon>
    </lineage>
</organism>
<reference evidence="1" key="1">
    <citation type="submission" date="2020-01" db="EMBL/GenBank/DDBJ databases">
        <authorList>
            <person name="Mishra B."/>
        </authorList>
    </citation>
    <scope>NUCLEOTIDE SEQUENCE [LARGE SCALE GENOMIC DNA]</scope>
</reference>
<accession>A0A6D2KV56</accession>
<sequence length="93" mass="10578">MQRRRTYGDRRRNISRAAQALCLHRPESLHILKLSSGFRRCSIRTQSNDGENMQCVLCVQLPKRPVKNLKAGARLRVSILDNKAKCVSSMIGN</sequence>
<gene>
    <name evidence="1" type="ORF">MERR_LOCUS45610</name>
</gene>
<protein>
    <submittedName>
        <fullName evidence="1">Uncharacterized protein</fullName>
    </submittedName>
</protein>
<dbReference type="AlphaFoldDB" id="A0A6D2KV56"/>
<comment type="caution">
    <text evidence="1">The sequence shown here is derived from an EMBL/GenBank/DDBJ whole genome shotgun (WGS) entry which is preliminary data.</text>
</comment>
<proteinExistence type="predicted"/>
<dbReference type="Proteomes" id="UP000467841">
    <property type="component" value="Unassembled WGS sequence"/>
</dbReference>